<dbReference type="CDD" id="cd00609">
    <property type="entry name" value="AAT_like"/>
    <property type="match status" value="1"/>
</dbReference>
<comment type="cofactor">
    <cofactor evidence="1">
        <name>pyridoxal 5'-phosphate</name>
        <dbReference type="ChEBI" id="CHEBI:597326"/>
    </cofactor>
</comment>
<dbReference type="PANTHER" id="PTHR43807:SF20">
    <property type="entry name" value="FI04487P"/>
    <property type="match status" value="1"/>
</dbReference>
<organism evidence="6 7">
    <name type="scientific">Aspergillus versicolor CBS 583.65</name>
    <dbReference type="NCBI Taxonomy" id="1036611"/>
    <lineage>
        <taxon>Eukaryota</taxon>
        <taxon>Fungi</taxon>
        <taxon>Dikarya</taxon>
        <taxon>Ascomycota</taxon>
        <taxon>Pezizomycotina</taxon>
        <taxon>Eurotiomycetes</taxon>
        <taxon>Eurotiomycetidae</taxon>
        <taxon>Eurotiales</taxon>
        <taxon>Aspergillaceae</taxon>
        <taxon>Aspergillus</taxon>
        <taxon>Aspergillus subgen. Nidulantes</taxon>
    </lineage>
</organism>
<dbReference type="STRING" id="1036611.A0A1L9Q484"/>
<accession>A0A1L9Q484</accession>
<keyword evidence="2" id="KW-0032">Aminotransferase</keyword>
<proteinExistence type="predicted"/>
<dbReference type="Pfam" id="PF00155">
    <property type="entry name" value="Aminotran_1_2"/>
    <property type="match status" value="1"/>
</dbReference>
<dbReference type="Gene3D" id="3.90.1150.10">
    <property type="entry name" value="Aspartate Aminotransferase, domain 1"/>
    <property type="match status" value="1"/>
</dbReference>
<dbReference type="InterPro" id="IPR015422">
    <property type="entry name" value="PyrdxlP-dep_Trfase_small"/>
</dbReference>
<dbReference type="Proteomes" id="UP000184073">
    <property type="component" value="Unassembled WGS sequence"/>
</dbReference>
<keyword evidence="4" id="KW-0663">Pyridoxal phosphate</keyword>
<dbReference type="EMBL" id="KV878140">
    <property type="protein sequence ID" value="OJJ08571.1"/>
    <property type="molecule type" value="Genomic_DNA"/>
</dbReference>
<feature type="domain" description="Aminotransferase class I/classII large" evidence="5">
    <location>
        <begin position="49"/>
        <end position="200"/>
    </location>
</feature>
<evidence type="ECO:0000256" key="3">
    <source>
        <dbReference type="ARBA" id="ARBA00022679"/>
    </source>
</evidence>
<keyword evidence="3" id="KW-0808">Transferase</keyword>
<evidence type="ECO:0000256" key="2">
    <source>
        <dbReference type="ARBA" id="ARBA00022576"/>
    </source>
</evidence>
<name>A0A1L9Q484_ASPVE</name>
<dbReference type="PANTHER" id="PTHR43807">
    <property type="entry name" value="FI04487P"/>
    <property type="match status" value="1"/>
</dbReference>
<dbReference type="GeneID" id="63733710"/>
<reference evidence="7" key="1">
    <citation type="journal article" date="2017" name="Genome Biol.">
        <title>Comparative genomics reveals high biological diversity and specific adaptations in the industrially and medically important fungal genus Aspergillus.</title>
        <authorList>
            <person name="de Vries R.P."/>
            <person name="Riley R."/>
            <person name="Wiebenga A."/>
            <person name="Aguilar-Osorio G."/>
            <person name="Amillis S."/>
            <person name="Uchima C.A."/>
            <person name="Anderluh G."/>
            <person name="Asadollahi M."/>
            <person name="Askin M."/>
            <person name="Barry K."/>
            <person name="Battaglia E."/>
            <person name="Bayram O."/>
            <person name="Benocci T."/>
            <person name="Braus-Stromeyer S.A."/>
            <person name="Caldana C."/>
            <person name="Canovas D."/>
            <person name="Cerqueira G.C."/>
            <person name="Chen F."/>
            <person name="Chen W."/>
            <person name="Choi C."/>
            <person name="Clum A."/>
            <person name="Dos Santos R.A."/>
            <person name="Damasio A.R."/>
            <person name="Diallinas G."/>
            <person name="Emri T."/>
            <person name="Fekete E."/>
            <person name="Flipphi M."/>
            <person name="Freyberg S."/>
            <person name="Gallo A."/>
            <person name="Gournas C."/>
            <person name="Habgood R."/>
            <person name="Hainaut M."/>
            <person name="Harispe M.L."/>
            <person name="Henrissat B."/>
            <person name="Hilden K.S."/>
            <person name="Hope R."/>
            <person name="Hossain A."/>
            <person name="Karabika E."/>
            <person name="Karaffa L."/>
            <person name="Karanyi Z."/>
            <person name="Krasevec N."/>
            <person name="Kuo A."/>
            <person name="Kusch H."/>
            <person name="LaButti K."/>
            <person name="Lagendijk E.L."/>
            <person name="Lapidus A."/>
            <person name="Levasseur A."/>
            <person name="Lindquist E."/>
            <person name="Lipzen A."/>
            <person name="Logrieco A.F."/>
            <person name="MacCabe A."/>
            <person name="Maekelae M.R."/>
            <person name="Malavazi I."/>
            <person name="Melin P."/>
            <person name="Meyer V."/>
            <person name="Mielnichuk N."/>
            <person name="Miskei M."/>
            <person name="Molnar A.P."/>
            <person name="Mule G."/>
            <person name="Ngan C.Y."/>
            <person name="Orejas M."/>
            <person name="Orosz E."/>
            <person name="Ouedraogo J.P."/>
            <person name="Overkamp K.M."/>
            <person name="Park H.-S."/>
            <person name="Perrone G."/>
            <person name="Piumi F."/>
            <person name="Punt P.J."/>
            <person name="Ram A.F."/>
            <person name="Ramon A."/>
            <person name="Rauscher S."/>
            <person name="Record E."/>
            <person name="Riano-Pachon D.M."/>
            <person name="Robert V."/>
            <person name="Roehrig J."/>
            <person name="Ruller R."/>
            <person name="Salamov A."/>
            <person name="Salih N.S."/>
            <person name="Samson R.A."/>
            <person name="Sandor E."/>
            <person name="Sanguinetti M."/>
            <person name="Schuetze T."/>
            <person name="Sepcic K."/>
            <person name="Shelest E."/>
            <person name="Sherlock G."/>
            <person name="Sophianopoulou V."/>
            <person name="Squina F.M."/>
            <person name="Sun H."/>
            <person name="Susca A."/>
            <person name="Todd R.B."/>
            <person name="Tsang A."/>
            <person name="Unkles S.E."/>
            <person name="van de Wiele N."/>
            <person name="van Rossen-Uffink D."/>
            <person name="Oliveira J.V."/>
            <person name="Vesth T.C."/>
            <person name="Visser J."/>
            <person name="Yu J.-H."/>
            <person name="Zhou M."/>
            <person name="Andersen M.R."/>
            <person name="Archer D.B."/>
            <person name="Baker S.E."/>
            <person name="Benoit I."/>
            <person name="Brakhage A.A."/>
            <person name="Braus G.H."/>
            <person name="Fischer R."/>
            <person name="Frisvad J.C."/>
            <person name="Goldman G.H."/>
            <person name="Houbraken J."/>
            <person name="Oakley B."/>
            <person name="Pocsi I."/>
            <person name="Scazzocchio C."/>
            <person name="Seiboth B."/>
            <person name="vanKuyk P.A."/>
            <person name="Wortman J."/>
            <person name="Dyer P.S."/>
            <person name="Grigoriev I.V."/>
        </authorList>
    </citation>
    <scope>NUCLEOTIDE SEQUENCE [LARGE SCALE GENOMIC DNA]</scope>
    <source>
        <strain evidence="7">CBS 583.65</strain>
    </source>
</reference>
<evidence type="ECO:0000313" key="6">
    <source>
        <dbReference type="EMBL" id="OJJ08571.1"/>
    </source>
</evidence>
<keyword evidence="7" id="KW-1185">Reference proteome</keyword>
<evidence type="ECO:0000256" key="1">
    <source>
        <dbReference type="ARBA" id="ARBA00001933"/>
    </source>
</evidence>
<dbReference type="SUPFAM" id="SSF53383">
    <property type="entry name" value="PLP-dependent transferases"/>
    <property type="match status" value="1"/>
</dbReference>
<dbReference type="RefSeq" id="XP_040674333.1">
    <property type="nucleotide sequence ID" value="XM_040818199.1"/>
</dbReference>
<dbReference type="InterPro" id="IPR015421">
    <property type="entry name" value="PyrdxlP-dep_Trfase_major"/>
</dbReference>
<evidence type="ECO:0000313" key="7">
    <source>
        <dbReference type="Proteomes" id="UP000184073"/>
    </source>
</evidence>
<dbReference type="VEuPathDB" id="FungiDB:ASPVEDRAFT_879315"/>
<dbReference type="AlphaFoldDB" id="A0A1L9Q484"/>
<evidence type="ECO:0000259" key="5">
    <source>
        <dbReference type="Pfam" id="PF00155"/>
    </source>
</evidence>
<dbReference type="InterPro" id="IPR015424">
    <property type="entry name" value="PyrdxlP-dep_Trfase"/>
</dbReference>
<gene>
    <name evidence="6" type="ORF">ASPVEDRAFT_879315</name>
</gene>
<sequence>MEPLDLESLNPSVVPDPHDPAQRVYAREMGYPKTAAQVVVNHVSAMAKQEYDAKRNCVILEPGSSLLSVLRALLRRNDQVILTDPTSQTLTASVKAANARPVLVPLIFRPGQTWAVDCQGFKDSITENTKAMLLQSPCTPSGAVFSEKDWEYIAEQCVESNLLLIFETSFDTVIYNFSRSMWTHPASFKGMADRTLIIGTGSGFLDNRLQKFEYVVGSQVFISKIRSVVWSKPDRYTYCEVASFRLSRGDLIATARQRRNMILYALRGLPIGIPAGGWSLLLRVSEFGLTAKEAAWRLAEQGVTVTPMDDWGNLQGKYFVRLVFAHQPVEKLALLRPRVINASRL</sequence>
<evidence type="ECO:0000256" key="4">
    <source>
        <dbReference type="ARBA" id="ARBA00022898"/>
    </source>
</evidence>
<dbReference type="Gene3D" id="3.40.640.10">
    <property type="entry name" value="Type I PLP-dependent aspartate aminotransferase-like (Major domain)"/>
    <property type="match status" value="1"/>
</dbReference>
<dbReference type="GO" id="GO:0005739">
    <property type="term" value="C:mitochondrion"/>
    <property type="evidence" value="ECO:0007669"/>
    <property type="project" value="TreeGrafter"/>
</dbReference>
<dbReference type="GO" id="GO:0030170">
    <property type="term" value="F:pyridoxal phosphate binding"/>
    <property type="evidence" value="ECO:0007669"/>
    <property type="project" value="InterPro"/>
</dbReference>
<protein>
    <recommendedName>
        <fullName evidence="5">Aminotransferase class I/classII large domain-containing protein</fullName>
    </recommendedName>
</protein>
<dbReference type="GO" id="GO:0016212">
    <property type="term" value="F:kynurenine-oxoglutarate transaminase activity"/>
    <property type="evidence" value="ECO:0007669"/>
    <property type="project" value="TreeGrafter"/>
</dbReference>
<dbReference type="InterPro" id="IPR051326">
    <property type="entry name" value="Kynurenine-oxoglutarate_AT"/>
</dbReference>
<dbReference type="InterPro" id="IPR004839">
    <property type="entry name" value="Aminotransferase_I/II_large"/>
</dbReference>
<dbReference type="OrthoDB" id="2108at2759"/>